<dbReference type="PROSITE" id="PS00086">
    <property type="entry name" value="CYTOCHROME_P450"/>
    <property type="match status" value="1"/>
</dbReference>
<evidence type="ECO:0000256" key="1">
    <source>
        <dbReference type="ARBA" id="ARBA00010617"/>
    </source>
</evidence>
<dbReference type="PRINTS" id="PR00463">
    <property type="entry name" value="EP450I"/>
</dbReference>
<dbReference type="STRING" id="1515612.SKP52_14155"/>
<dbReference type="GO" id="GO:0020037">
    <property type="term" value="F:heme binding"/>
    <property type="evidence" value="ECO:0007669"/>
    <property type="project" value="InterPro"/>
</dbReference>
<comment type="cofactor">
    <cofactor evidence="2">
        <name>heme</name>
        <dbReference type="ChEBI" id="CHEBI:30413"/>
    </cofactor>
</comment>
<keyword evidence="3" id="KW-0560">Oxidoreductase</keyword>
<accession>A0A0A7PI04</accession>
<evidence type="ECO:0000256" key="3">
    <source>
        <dbReference type="RuleBase" id="RU000461"/>
    </source>
</evidence>
<feature type="binding site" description="axial binding residue" evidence="2">
    <location>
        <position position="201"/>
    </location>
    <ligand>
        <name>heme</name>
        <dbReference type="ChEBI" id="CHEBI:30413"/>
    </ligand>
    <ligandPart>
        <name>Fe</name>
        <dbReference type="ChEBI" id="CHEBI:18248"/>
    </ligandPart>
</feature>
<dbReference type="InterPro" id="IPR002401">
    <property type="entry name" value="Cyt_P450_E_grp-I"/>
</dbReference>
<organism evidence="4 5">
    <name type="scientific">Sphingopyxis fribergensis</name>
    <dbReference type="NCBI Taxonomy" id="1515612"/>
    <lineage>
        <taxon>Bacteria</taxon>
        <taxon>Pseudomonadati</taxon>
        <taxon>Pseudomonadota</taxon>
        <taxon>Alphaproteobacteria</taxon>
        <taxon>Sphingomonadales</taxon>
        <taxon>Sphingomonadaceae</taxon>
        <taxon>Sphingopyxis</taxon>
    </lineage>
</organism>
<keyword evidence="2 3" id="KW-0479">Metal-binding</keyword>
<protein>
    <recommendedName>
        <fullName evidence="6">Cytochrome P450</fullName>
    </recommendedName>
</protein>
<comment type="similarity">
    <text evidence="1 3">Belongs to the cytochrome P450 family.</text>
</comment>
<dbReference type="PANTHER" id="PTHR46696:SF3">
    <property type="entry name" value="PULCHERRIMINIC ACID SYNTHASE"/>
    <property type="match status" value="1"/>
</dbReference>
<dbReference type="HOGENOM" id="CLU_033716_5_0_5"/>
<dbReference type="InterPro" id="IPR036396">
    <property type="entry name" value="Cyt_P450_sf"/>
</dbReference>
<dbReference type="Proteomes" id="UP000030907">
    <property type="component" value="Chromosome"/>
</dbReference>
<evidence type="ECO:0000313" key="4">
    <source>
        <dbReference type="EMBL" id="AJA09716.1"/>
    </source>
</evidence>
<dbReference type="GO" id="GO:0005506">
    <property type="term" value="F:iron ion binding"/>
    <property type="evidence" value="ECO:0007669"/>
    <property type="project" value="InterPro"/>
</dbReference>
<dbReference type="InterPro" id="IPR001128">
    <property type="entry name" value="Cyt_P450"/>
</dbReference>
<dbReference type="SUPFAM" id="SSF48264">
    <property type="entry name" value="Cytochrome P450"/>
    <property type="match status" value="1"/>
</dbReference>
<keyword evidence="5" id="KW-1185">Reference proteome</keyword>
<reference evidence="4 5" key="1">
    <citation type="journal article" date="2015" name="Int. J. Syst. Evol. Microbiol.">
        <title>Description of Sphingopyxis fribergensis sp. nov. - a soil bacterium with the ability to degrade styrene and phenylacetic acid.</title>
        <authorList>
            <person name="Oelschlagel M."/>
            <person name="Ruckert C."/>
            <person name="Kalinowski J."/>
            <person name="Schmidt G."/>
            <person name="Schlomann M."/>
            <person name="Tischler D."/>
        </authorList>
    </citation>
    <scope>NUCLEOTIDE SEQUENCE [LARGE SCALE GENOMIC DNA]</scope>
    <source>
        <strain evidence="4 5">Kp5.2</strain>
    </source>
</reference>
<keyword evidence="3" id="KW-0503">Monooxygenase</keyword>
<dbReference type="PRINTS" id="PR00385">
    <property type="entry name" value="P450"/>
</dbReference>
<dbReference type="Gene3D" id="1.10.630.10">
    <property type="entry name" value="Cytochrome P450"/>
    <property type="match status" value="1"/>
</dbReference>
<sequence length="257" mass="28278">MATDTIKAILGIGDCDSDIIRRFTSDSVIFLEPINAKAEELVTAERSYDELSRCIASVLERISTPDDALSNIREAIEDGTLSIEEAISNIAFVLSAGIDTTVNLIGAGFSNIVDKSLSASDLHDERVINELLRLSPSIHMTGRVAAEDILLGEHLIKGGSMVIAVLAAANRDPCVFDKPDEIDPYRRSLTPLSFGAGRHFCIGVHLAKLEAQIAWRHLARRLPFGDVAVTEIEYERRAFIRTPRRMIVRQAKRRLGA</sequence>
<dbReference type="InterPro" id="IPR017972">
    <property type="entry name" value="Cyt_P450_CS"/>
</dbReference>
<keyword evidence="2 3" id="KW-0408">Iron</keyword>
<name>A0A0A7PI04_9SPHN</name>
<keyword evidence="2 3" id="KW-0349">Heme</keyword>
<dbReference type="AlphaFoldDB" id="A0A0A7PI04"/>
<dbReference type="RefSeq" id="WP_148309132.1">
    <property type="nucleotide sequence ID" value="NZ_CP009122.1"/>
</dbReference>
<evidence type="ECO:0000313" key="5">
    <source>
        <dbReference type="Proteomes" id="UP000030907"/>
    </source>
</evidence>
<dbReference type="GO" id="GO:0004497">
    <property type="term" value="F:monooxygenase activity"/>
    <property type="evidence" value="ECO:0007669"/>
    <property type="project" value="UniProtKB-KW"/>
</dbReference>
<evidence type="ECO:0008006" key="6">
    <source>
        <dbReference type="Google" id="ProtNLM"/>
    </source>
</evidence>
<evidence type="ECO:0000256" key="2">
    <source>
        <dbReference type="PIRSR" id="PIRSR602401-1"/>
    </source>
</evidence>
<dbReference type="GO" id="GO:0016705">
    <property type="term" value="F:oxidoreductase activity, acting on paired donors, with incorporation or reduction of molecular oxygen"/>
    <property type="evidence" value="ECO:0007669"/>
    <property type="project" value="InterPro"/>
</dbReference>
<dbReference type="PANTHER" id="PTHR46696">
    <property type="entry name" value="P450, PUTATIVE (EUROFUNG)-RELATED"/>
    <property type="match status" value="1"/>
</dbReference>
<proteinExistence type="inferred from homology"/>
<dbReference type="KEGG" id="sphk:SKP52_14155"/>
<dbReference type="Pfam" id="PF00067">
    <property type="entry name" value="p450"/>
    <property type="match status" value="1"/>
</dbReference>
<gene>
    <name evidence="4" type="ORF">SKP52_14155</name>
</gene>
<dbReference type="EMBL" id="CP009122">
    <property type="protein sequence ID" value="AJA09716.1"/>
    <property type="molecule type" value="Genomic_DNA"/>
</dbReference>
<dbReference type="OrthoDB" id="5522954at2"/>